<proteinExistence type="predicted"/>
<keyword evidence="2" id="KW-1185">Reference proteome</keyword>
<gene>
    <name evidence="1" type="ORF">AAF712_014295</name>
</gene>
<accession>A0ABR2ZCQ0</accession>
<organism evidence="1 2">
    <name type="scientific">Marasmius tenuissimus</name>
    <dbReference type="NCBI Taxonomy" id="585030"/>
    <lineage>
        <taxon>Eukaryota</taxon>
        <taxon>Fungi</taxon>
        <taxon>Dikarya</taxon>
        <taxon>Basidiomycota</taxon>
        <taxon>Agaricomycotina</taxon>
        <taxon>Agaricomycetes</taxon>
        <taxon>Agaricomycetidae</taxon>
        <taxon>Agaricales</taxon>
        <taxon>Marasmiineae</taxon>
        <taxon>Marasmiaceae</taxon>
        <taxon>Marasmius</taxon>
    </lineage>
</organism>
<name>A0ABR2ZCQ0_9AGAR</name>
<evidence type="ECO:0000313" key="1">
    <source>
        <dbReference type="EMBL" id="KAL0058999.1"/>
    </source>
</evidence>
<reference evidence="1 2" key="1">
    <citation type="submission" date="2024-05" db="EMBL/GenBank/DDBJ databases">
        <title>A draft genome resource for the thread blight pathogen Marasmius tenuissimus strain MS-2.</title>
        <authorList>
            <person name="Yulfo-Soto G.E."/>
            <person name="Baruah I.K."/>
            <person name="Amoako-Attah I."/>
            <person name="Bukari Y."/>
            <person name="Meinhardt L.W."/>
            <person name="Bailey B.A."/>
            <person name="Cohen S.P."/>
        </authorList>
    </citation>
    <scope>NUCLEOTIDE SEQUENCE [LARGE SCALE GENOMIC DNA]</scope>
    <source>
        <strain evidence="1 2">MS-2</strain>
    </source>
</reference>
<dbReference type="EMBL" id="JBBXMP010000257">
    <property type="protein sequence ID" value="KAL0058999.1"/>
    <property type="molecule type" value="Genomic_DNA"/>
</dbReference>
<evidence type="ECO:0000313" key="2">
    <source>
        <dbReference type="Proteomes" id="UP001437256"/>
    </source>
</evidence>
<comment type="caution">
    <text evidence="1">The sequence shown here is derived from an EMBL/GenBank/DDBJ whole genome shotgun (WGS) entry which is preliminary data.</text>
</comment>
<sequence length="199" mass="21610">MNPYGQAGWTSQGSSSQYPTISPSIYGALPSSGGGSSSSDDYLLTFHFACNPTITNAVVTGPNNRTYFRIIDNNPSTGFTLFQNGEGKSVAIIEWRRSPGTIVEIRNIVEKQPVASWLSLSPDKTYRIMKARNMTLAWVPRNDFVGLFSTGTSAVECYAKIIRGEGYVTLQMTSRAAQLGLLEPCVVAAVLLQSGRKID</sequence>
<dbReference type="Proteomes" id="UP001437256">
    <property type="component" value="Unassembled WGS sequence"/>
</dbReference>
<protein>
    <submittedName>
        <fullName evidence="1">Uncharacterized protein</fullName>
    </submittedName>
</protein>